<dbReference type="PROSITE" id="PS50943">
    <property type="entry name" value="HTH_CROC1"/>
    <property type="match status" value="1"/>
</dbReference>
<dbReference type="SMART" id="SM00530">
    <property type="entry name" value="HTH_XRE"/>
    <property type="match status" value="1"/>
</dbReference>
<dbReference type="InterPro" id="IPR001387">
    <property type="entry name" value="Cro/C1-type_HTH"/>
</dbReference>
<dbReference type="InterPro" id="IPR014710">
    <property type="entry name" value="RmlC-like_jellyroll"/>
</dbReference>
<accession>A0A1E3W615</accession>
<evidence type="ECO:0000313" key="4">
    <source>
        <dbReference type="Proteomes" id="UP000094472"/>
    </source>
</evidence>
<dbReference type="STRING" id="1774969.AUC69_07135"/>
<dbReference type="Pfam" id="PF01381">
    <property type="entry name" value="HTH_3"/>
    <property type="match status" value="1"/>
</dbReference>
<dbReference type="RefSeq" id="WP_069440881.1">
    <property type="nucleotide sequence ID" value="NZ_LPWF01000009.1"/>
</dbReference>
<keyword evidence="1" id="KW-0238">DNA-binding</keyword>
<evidence type="ECO:0000259" key="2">
    <source>
        <dbReference type="PROSITE" id="PS50943"/>
    </source>
</evidence>
<dbReference type="GO" id="GO:0005829">
    <property type="term" value="C:cytosol"/>
    <property type="evidence" value="ECO:0007669"/>
    <property type="project" value="TreeGrafter"/>
</dbReference>
<evidence type="ECO:0000313" key="3">
    <source>
        <dbReference type="EMBL" id="ODS01275.1"/>
    </source>
</evidence>
<dbReference type="Proteomes" id="UP000094472">
    <property type="component" value="Unassembled WGS sequence"/>
</dbReference>
<dbReference type="Gene3D" id="2.60.120.10">
    <property type="entry name" value="Jelly Rolls"/>
    <property type="match status" value="1"/>
</dbReference>
<organism evidence="3 4">
    <name type="scientific">Methyloceanibacter superfactus</name>
    <dbReference type="NCBI Taxonomy" id="1774969"/>
    <lineage>
        <taxon>Bacteria</taxon>
        <taxon>Pseudomonadati</taxon>
        <taxon>Pseudomonadota</taxon>
        <taxon>Alphaproteobacteria</taxon>
        <taxon>Hyphomicrobiales</taxon>
        <taxon>Hyphomicrobiaceae</taxon>
        <taxon>Methyloceanibacter</taxon>
    </lineage>
</organism>
<dbReference type="GO" id="GO:0003700">
    <property type="term" value="F:DNA-binding transcription factor activity"/>
    <property type="evidence" value="ECO:0007669"/>
    <property type="project" value="TreeGrafter"/>
</dbReference>
<reference evidence="3 4" key="1">
    <citation type="journal article" date="2016" name="Environ. Microbiol.">
        <title>New Methyloceanibacter diversity from North Sea sediments includes methanotroph containing solely the soluble methane monooxygenase.</title>
        <authorList>
            <person name="Vekeman B."/>
            <person name="Kerckhof F.M."/>
            <person name="Cremers G."/>
            <person name="de Vos P."/>
            <person name="Vandamme P."/>
            <person name="Boon N."/>
            <person name="Op den Camp H.J."/>
            <person name="Heylen K."/>
        </authorList>
    </citation>
    <scope>NUCLEOTIDE SEQUENCE [LARGE SCALE GENOMIC DNA]</scope>
    <source>
        <strain evidence="3 4">R-67175</strain>
    </source>
</reference>
<dbReference type="CDD" id="cd00093">
    <property type="entry name" value="HTH_XRE"/>
    <property type="match status" value="1"/>
</dbReference>
<dbReference type="PANTHER" id="PTHR46797:SF1">
    <property type="entry name" value="METHYLPHOSPHONATE SYNTHASE"/>
    <property type="match status" value="1"/>
</dbReference>
<dbReference type="SUPFAM" id="SSF47413">
    <property type="entry name" value="lambda repressor-like DNA-binding domains"/>
    <property type="match status" value="1"/>
</dbReference>
<proteinExistence type="predicted"/>
<dbReference type="CDD" id="cd02209">
    <property type="entry name" value="cupin_XRE_C"/>
    <property type="match status" value="1"/>
</dbReference>
<gene>
    <name evidence="3" type="ORF">AUC69_07135</name>
</gene>
<dbReference type="Pfam" id="PF07883">
    <property type="entry name" value="Cupin_2"/>
    <property type="match status" value="1"/>
</dbReference>
<keyword evidence="4" id="KW-1185">Reference proteome</keyword>
<dbReference type="SUPFAM" id="SSF51182">
    <property type="entry name" value="RmlC-like cupins"/>
    <property type="match status" value="1"/>
</dbReference>
<dbReference type="AlphaFoldDB" id="A0A1E3W615"/>
<protein>
    <recommendedName>
        <fullName evidence="2">HTH cro/C1-type domain-containing protein</fullName>
    </recommendedName>
</protein>
<dbReference type="InterPro" id="IPR050807">
    <property type="entry name" value="TransReg_Diox_bact_type"/>
</dbReference>
<name>A0A1E3W615_9HYPH</name>
<dbReference type="InterPro" id="IPR013096">
    <property type="entry name" value="Cupin_2"/>
</dbReference>
<dbReference type="GO" id="GO:0003677">
    <property type="term" value="F:DNA binding"/>
    <property type="evidence" value="ECO:0007669"/>
    <property type="project" value="UniProtKB-KW"/>
</dbReference>
<dbReference type="InterPro" id="IPR011051">
    <property type="entry name" value="RmlC_Cupin_sf"/>
</dbReference>
<evidence type="ECO:0000256" key="1">
    <source>
        <dbReference type="ARBA" id="ARBA00023125"/>
    </source>
</evidence>
<dbReference type="InterPro" id="IPR010982">
    <property type="entry name" value="Lambda_DNA-bd_dom_sf"/>
</dbReference>
<sequence length="196" mass="21409">MGRGVADAIGVQVRSARNKHGLTVAKVAQLTGLSPGMLSKIENGNAFPSLTTLHALSRVFKVPMTYFFETYQETQGCCYVKKDGGLFIESRGSKVGHQYQLLGQGVGTEVSVAPYMIELNDTSEVFPLFQHPGVEFIHMLEGEVVYQHGAKQHHLSPGDSLFFEGGTAHGPAKLVKLPIRFLSIIMEPGRDNNGHR</sequence>
<comment type="caution">
    <text evidence="3">The sequence shown here is derived from an EMBL/GenBank/DDBJ whole genome shotgun (WGS) entry which is preliminary data.</text>
</comment>
<dbReference type="Gene3D" id="1.10.260.40">
    <property type="entry name" value="lambda repressor-like DNA-binding domains"/>
    <property type="match status" value="1"/>
</dbReference>
<dbReference type="EMBL" id="LPWF01000009">
    <property type="protein sequence ID" value="ODS01275.1"/>
    <property type="molecule type" value="Genomic_DNA"/>
</dbReference>
<dbReference type="PANTHER" id="PTHR46797">
    <property type="entry name" value="HTH-TYPE TRANSCRIPTIONAL REGULATOR"/>
    <property type="match status" value="1"/>
</dbReference>
<dbReference type="OrthoDB" id="9805356at2"/>
<feature type="domain" description="HTH cro/C1-type" evidence="2">
    <location>
        <begin position="13"/>
        <end position="67"/>
    </location>
</feature>